<name>A0A7J8RZK5_GOSDV</name>
<feature type="region of interest" description="Disordered" evidence="1">
    <location>
        <begin position="34"/>
        <end position="121"/>
    </location>
</feature>
<sequence>SRWNYDTSYVGLPEHLEDIQLLLDQRFELEFEWRQTIPPPPQDMEAQNKIDLTDNTRWDSRTTLHSTTEEGDEDKNEDEDGGRGEDEDDEEEEPEPQLVQQNPSCNCHFLGYSTHSAQRRQ</sequence>
<evidence type="ECO:0000313" key="3">
    <source>
        <dbReference type="Proteomes" id="UP000593561"/>
    </source>
</evidence>
<evidence type="ECO:0000256" key="1">
    <source>
        <dbReference type="SAM" id="MobiDB-lite"/>
    </source>
</evidence>
<dbReference type="AlphaFoldDB" id="A0A7J8RZK5"/>
<evidence type="ECO:0000313" key="2">
    <source>
        <dbReference type="EMBL" id="MBA0618762.1"/>
    </source>
</evidence>
<proteinExistence type="predicted"/>
<feature type="compositionally biased region" description="Acidic residues" evidence="1">
    <location>
        <begin position="69"/>
        <end position="95"/>
    </location>
</feature>
<dbReference type="Proteomes" id="UP000593561">
    <property type="component" value="Unassembled WGS sequence"/>
</dbReference>
<protein>
    <submittedName>
        <fullName evidence="2">Uncharacterized protein</fullName>
    </submittedName>
</protein>
<feature type="compositionally biased region" description="Basic and acidic residues" evidence="1">
    <location>
        <begin position="46"/>
        <end position="62"/>
    </location>
</feature>
<gene>
    <name evidence="2" type="ORF">Godav_028060</name>
</gene>
<keyword evidence="3" id="KW-1185">Reference proteome</keyword>
<reference evidence="2 3" key="1">
    <citation type="journal article" date="2019" name="Genome Biol. Evol.">
        <title>Insights into the evolution of the New World diploid cottons (Gossypium, subgenus Houzingenia) based on genome sequencing.</title>
        <authorList>
            <person name="Grover C.E."/>
            <person name="Arick M.A. 2nd"/>
            <person name="Thrash A."/>
            <person name="Conover J.L."/>
            <person name="Sanders W.S."/>
            <person name="Peterson D.G."/>
            <person name="Frelichowski J.E."/>
            <person name="Scheffler J.A."/>
            <person name="Scheffler B.E."/>
            <person name="Wendel J.F."/>
        </authorList>
    </citation>
    <scope>NUCLEOTIDE SEQUENCE [LARGE SCALE GENOMIC DNA]</scope>
    <source>
        <strain evidence="2">27</strain>
        <tissue evidence="2">Leaf</tissue>
    </source>
</reference>
<accession>A0A7J8RZK5</accession>
<comment type="caution">
    <text evidence="2">The sequence shown here is derived from an EMBL/GenBank/DDBJ whole genome shotgun (WGS) entry which is preliminary data.</text>
</comment>
<organism evidence="2 3">
    <name type="scientific">Gossypium davidsonii</name>
    <name type="common">Davidson's cotton</name>
    <name type="synonym">Gossypium klotzschianum subsp. davidsonii</name>
    <dbReference type="NCBI Taxonomy" id="34287"/>
    <lineage>
        <taxon>Eukaryota</taxon>
        <taxon>Viridiplantae</taxon>
        <taxon>Streptophyta</taxon>
        <taxon>Embryophyta</taxon>
        <taxon>Tracheophyta</taxon>
        <taxon>Spermatophyta</taxon>
        <taxon>Magnoliopsida</taxon>
        <taxon>eudicotyledons</taxon>
        <taxon>Gunneridae</taxon>
        <taxon>Pentapetalae</taxon>
        <taxon>rosids</taxon>
        <taxon>malvids</taxon>
        <taxon>Malvales</taxon>
        <taxon>Malvaceae</taxon>
        <taxon>Malvoideae</taxon>
        <taxon>Gossypium</taxon>
    </lineage>
</organism>
<dbReference type="EMBL" id="JABFAC010000007">
    <property type="protein sequence ID" value="MBA0618762.1"/>
    <property type="molecule type" value="Genomic_DNA"/>
</dbReference>
<feature type="non-terminal residue" evidence="2">
    <location>
        <position position="1"/>
    </location>
</feature>